<evidence type="ECO:0000313" key="2">
    <source>
        <dbReference type="EMBL" id="KPV77552.1"/>
    </source>
</evidence>
<reference evidence="2 3" key="1">
    <citation type="journal article" date="2015" name="Front. Microbiol.">
        <title>Genome sequence of the plant growth promoting endophytic yeast Rhodotorula graminis WP1.</title>
        <authorList>
            <person name="Firrincieli A."/>
            <person name="Otillar R."/>
            <person name="Salamov A."/>
            <person name="Schmutz J."/>
            <person name="Khan Z."/>
            <person name="Redman R.S."/>
            <person name="Fleck N.D."/>
            <person name="Lindquist E."/>
            <person name="Grigoriev I.V."/>
            <person name="Doty S.L."/>
        </authorList>
    </citation>
    <scope>NUCLEOTIDE SEQUENCE [LARGE SCALE GENOMIC DNA]</scope>
    <source>
        <strain evidence="2 3">WP1</strain>
    </source>
</reference>
<accession>A0A194SAB7</accession>
<dbReference type="RefSeq" id="XP_018273601.1">
    <property type="nucleotide sequence ID" value="XM_018415818.1"/>
</dbReference>
<evidence type="ECO:0000256" key="1">
    <source>
        <dbReference type="SAM" id="MobiDB-lite"/>
    </source>
</evidence>
<feature type="region of interest" description="Disordered" evidence="1">
    <location>
        <begin position="296"/>
        <end position="334"/>
    </location>
</feature>
<feature type="compositionally biased region" description="Basic residues" evidence="1">
    <location>
        <begin position="198"/>
        <end position="221"/>
    </location>
</feature>
<protein>
    <submittedName>
        <fullName evidence="2">Uncharacterized protein</fullName>
    </submittedName>
</protein>
<feature type="region of interest" description="Disordered" evidence="1">
    <location>
        <begin position="1"/>
        <end position="26"/>
    </location>
</feature>
<gene>
    <name evidence="2" type="ORF">RHOBADRAFT_51393</name>
</gene>
<proteinExistence type="predicted"/>
<dbReference type="AlphaFoldDB" id="A0A194SAB7"/>
<feature type="region of interest" description="Disordered" evidence="1">
    <location>
        <begin position="153"/>
        <end position="265"/>
    </location>
</feature>
<feature type="non-terminal residue" evidence="2">
    <location>
        <position position="1"/>
    </location>
</feature>
<dbReference type="Proteomes" id="UP000053890">
    <property type="component" value="Unassembled WGS sequence"/>
</dbReference>
<feature type="compositionally biased region" description="Basic residues" evidence="1">
    <location>
        <begin position="236"/>
        <end position="257"/>
    </location>
</feature>
<feature type="region of interest" description="Disordered" evidence="1">
    <location>
        <begin position="372"/>
        <end position="394"/>
    </location>
</feature>
<feature type="compositionally biased region" description="Polar residues" evidence="1">
    <location>
        <begin position="1"/>
        <end position="17"/>
    </location>
</feature>
<sequence>DLPTCTLSSTTRAQLQSRPARLRPRPRVSATITEAVLARSNFAQVPPRSDGLHLSPSSHTLAPCRQLEQLEQQRRLCIPRGQALLDHDPHAVVRQLPLRGRRPRRRRPRGQVRQLGIVVVVEPAVDARPPRLVLVHVLVAVVCRQLDRVRRLVGRGRGRHPPRLARPPPDRRCRRRPQGQGQAGRPRRVQPRRPPLLARRRRRGRRRVGPSRPHRGRRPHSGRPLTSWQPGGALVHHPRRQAHRARSARAGGRRRRPPGPAALTARVGRAPSLGRRRRAWSLALAPPPVALRARRRLARRPARLPRARHRRAAPRPPPRHAPARGGALVAPHGGRRPLERARTHLPFVVVNHLTTRSDSALYHSPLSLFSLASSPSRGPPSSTALGARPPLSPC</sequence>
<feature type="compositionally biased region" description="Basic residues" evidence="1">
    <location>
        <begin position="153"/>
        <end position="163"/>
    </location>
</feature>
<evidence type="ECO:0000313" key="3">
    <source>
        <dbReference type="Proteomes" id="UP000053890"/>
    </source>
</evidence>
<name>A0A194SAB7_RHOGW</name>
<organism evidence="2 3">
    <name type="scientific">Rhodotorula graminis (strain WP1)</name>
    <dbReference type="NCBI Taxonomy" id="578459"/>
    <lineage>
        <taxon>Eukaryota</taxon>
        <taxon>Fungi</taxon>
        <taxon>Dikarya</taxon>
        <taxon>Basidiomycota</taxon>
        <taxon>Pucciniomycotina</taxon>
        <taxon>Microbotryomycetes</taxon>
        <taxon>Sporidiobolales</taxon>
        <taxon>Sporidiobolaceae</taxon>
        <taxon>Rhodotorula</taxon>
    </lineage>
</organism>
<dbReference type="EMBL" id="KQ474074">
    <property type="protein sequence ID" value="KPV77552.1"/>
    <property type="molecule type" value="Genomic_DNA"/>
</dbReference>
<dbReference type="GeneID" id="28976266"/>
<feature type="compositionally biased region" description="Basic residues" evidence="1">
    <location>
        <begin position="296"/>
        <end position="322"/>
    </location>
</feature>
<keyword evidence="3" id="KW-1185">Reference proteome</keyword>